<accession>A0ACB8S8J7</accession>
<gene>
    <name evidence="1" type="ORF">FA95DRAFT_1553472</name>
</gene>
<evidence type="ECO:0000313" key="1">
    <source>
        <dbReference type="EMBL" id="KAI0052467.1"/>
    </source>
</evidence>
<reference evidence="1" key="1">
    <citation type="submission" date="2021-02" db="EMBL/GenBank/DDBJ databases">
        <authorList>
            <consortium name="DOE Joint Genome Institute"/>
            <person name="Ahrendt S."/>
            <person name="Looney B.P."/>
            <person name="Miyauchi S."/>
            <person name="Morin E."/>
            <person name="Drula E."/>
            <person name="Courty P.E."/>
            <person name="Chicoki N."/>
            <person name="Fauchery L."/>
            <person name="Kohler A."/>
            <person name="Kuo A."/>
            <person name="Labutti K."/>
            <person name="Pangilinan J."/>
            <person name="Lipzen A."/>
            <person name="Riley R."/>
            <person name="Andreopoulos W."/>
            <person name="He G."/>
            <person name="Johnson J."/>
            <person name="Barry K.W."/>
            <person name="Grigoriev I.V."/>
            <person name="Nagy L."/>
            <person name="Hibbett D."/>
            <person name="Henrissat B."/>
            <person name="Matheny P.B."/>
            <person name="Labbe J."/>
            <person name="Martin F."/>
        </authorList>
    </citation>
    <scope>NUCLEOTIDE SEQUENCE</scope>
    <source>
        <strain evidence="1">FP105234-sp</strain>
    </source>
</reference>
<organism evidence="1 2">
    <name type="scientific">Auriscalpium vulgare</name>
    <dbReference type="NCBI Taxonomy" id="40419"/>
    <lineage>
        <taxon>Eukaryota</taxon>
        <taxon>Fungi</taxon>
        <taxon>Dikarya</taxon>
        <taxon>Basidiomycota</taxon>
        <taxon>Agaricomycotina</taxon>
        <taxon>Agaricomycetes</taxon>
        <taxon>Russulales</taxon>
        <taxon>Auriscalpiaceae</taxon>
        <taxon>Auriscalpium</taxon>
    </lineage>
</organism>
<dbReference type="EMBL" id="MU275845">
    <property type="protein sequence ID" value="KAI0052467.1"/>
    <property type="molecule type" value="Genomic_DNA"/>
</dbReference>
<proteinExistence type="predicted"/>
<feature type="non-terminal residue" evidence="1">
    <location>
        <position position="316"/>
    </location>
</feature>
<comment type="caution">
    <text evidence="1">The sequence shown here is derived from an EMBL/GenBank/DDBJ whole genome shotgun (WGS) entry which is preliminary data.</text>
</comment>
<dbReference type="Proteomes" id="UP000814033">
    <property type="component" value="Unassembled WGS sequence"/>
</dbReference>
<keyword evidence="2" id="KW-1185">Reference proteome</keyword>
<protein>
    <submittedName>
        <fullName evidence="1">Uncharacterized protein</fullName>
    </submittedName>
</protein>
<name>A0ACB8S8J7_9AGAM</name>
<evidence type="ECO:0000313" key="2">
    <source>
        <dbReference type="Proteomes" id="UP000814033"/>
    </source>
</evidence>
<reference evidence="1" key="2">
    <citation type="journal article" date="2022" name="New Phytol.">
        <title>Evolutionary transition to the ectomycorrhizal habit in the genomes of a hyperdiverse lineage of mushroom-forming fungi.</title>
        <authorList>
            <person name="Looney B."/>
            <person name="Miyauchi S."/>
            <person name="Morin E."/>
            <person name="Drula E."/>
            <person name="Courty P.E."/>
            <person name="Kohler A."/>
            <person name="Kuo A."/>
            <person name="LaButti K."/>
            <person name="Pangilinan J."/>
            <person name="Lipzen A."/>
            <person name="Riley R."/>
            <person name="Andreopoulos W."/>
            <person name="He G."/>
            <person name="Johnson J."/>
            <person name="Nolan M."/>
            <person name="Tritt A."/>
            <person name="Barry K.W."/>
            <person name="Grigoriev I.V."/>
            <person name="Nagy L.G."/>
            <person name="Hibbett D."/>
            <person name="Henrissat B."/>
            <person name="Matheny P.B."/>
            <person name="Labbe J."/>
            <person name="Martin F.M."/>
        </authorList>
    </citation>
    <scope>NUCLEOTIDE SEQUENCE</scope>
    <source>
        <strain evidence="1">FP105234-sp</strain>
    </source>
</reference>
<sequence length="316" mass="35458">MAPAASSKKKAVASKKRSKTASSKYHSTRKDGRDARFVTMNEKQLSKLLVFFKQNSYPNDEQKLALVDLVGCDPPSKVDHWFSNRRELVATLRKTALPDDYSVALHERMREPVALSPRERARIETLARSHLSEKGRFLTEDEVDWSNGQKITVLSQPPSMAPSPSTFPRYPAPQPTSASSHLAAIPVQHSAHNSYFEETGYYEIPRSRSLSRRTMGDLPMQGNNVAHSPTVQWAASAEDLEREVASTLAGLMQRTNEQRRKRASAALHPGHPTHAPHAYGAQPMYSGVTDVDDLYAGYNTQRRVRYDHPYYLAQNA</sequence>